<organism evidence="1">
    <name type="scientific">Spodoptera frugiperda</name>
    <name type="common">Fall armyworm</name>
    <dbReference type="NCBI Taxonomy" id="7108"/>
    <lineage>
        <taxon>Eukaryota</taxon>
        <taxon>Metazoa</taxon>
        <taxon>Ecdysozoa</taxon>
        <taxon>Arthropoda</taxon>
        <taxon>Hexapoda</taxon>
        <taxon>Insecta</taxon>
        <taxon>Pterygota</taxon>
        <taxon>Neoptera</taxon>
        <taxon>Endopterygota</taxon>
        <taxon>Lepidoptera</taxon>
        <taxon>Glossata</taxon>
        <taxon>Ditrysia</taxon>
        <taxon>Noctuoidea</taxon>
        <taxon>Noctuidae</taxon>
        <taxon>Amphipyrinae</taxon>
        <taxon>Spodoptera</taxon>
    </lineage>
</organism>
<accession>A0A2H1WAP3</accession>
<reference evidence="1" key="1">
    <citation type="submission" date="2016-07" db="EMBL/GenBank/DDBJ databases">
        <authorList>
            <person name="Bretaudeau A."/>
        </authorList>
    </citation>
    <scope>NUCLEOTIDE SEQUENCE</scope>
    <source>
        <strain evidence="1">Rice</strain>
        <tissue evidence="1">Whole body</tissue>
    </source>
</reference>
<evidence type="ECO:0000313" key="1">
    <source>
        <dbReference type="EMBL" id="SOQ50120.1"/>
    </source>
</evidence>
<name>A0A2H1WAP3_SPOFR</name>
<gene>
    <name evidence="1" type="ORF">SFRICE_027690</name>
</gene>
<proteinExistence type="predicted"/>
<dbReference type="AlphaFoldDB" id="A0A2H1WAP3"/>
<protein>
    <submittedName>
        <fullName evidence="1">SFRICE_027690</fullName>
    </submittedName>
</protein>
<dbReference type="EMBL" id="ODYU01007396">
    <property type="protein sequence ID" value="SOQ50120.1"/>
    <property type="molecule type" value="Genomic_DNA"/>
</dbReference>
<sequence length="243" mass="27373">MGYARPRPRTTFYGSQITQRIVLKPVNQPCSLAANGMHLVTLHCGRPSGLQRLEAGMGWFLVSKSLILQLASPKAEEISNRRSSEVFVNLSLRDKEKEERERERESNAKIPYLTNARDLLLCEAETRQGSISWGARLPLTPFGAPQHVQMLVSSHFDAISHQSRRKINKNGGFFANRNNCHSLSRTFVVDMRVLKVDLFMVLCDEAKICLKYIFLTLICKSLATNPLTAKTVKRQMGPSRADA</sequence>